<accession>A0A0P4VGE9</accession>
<protein>
    <submittedName>
        <fullName evidence="4">Putative conserved plasma membrane protein</fullName>
    </submittedName>
</protein>
<feature type="domain" description="BMP and activin membrane-bound inhibitor C-terminal" evidence="3">
    <location>
        <begin position="125"/>
        <end position="163"/>
    </location>
</feature>
<dbReference type="InterPro" id="IPR045860">
    <property type="entry name" value="Snake_toxin-like_sf"/>
</dbReference>
<dbReference type="SUPFAM" id="SSF57302">
    <property type="entry name" value="Snake toxin-like"/>
    <property type="match status" value="1"/>
</dbReference>
<evidence type="ECO:0000313" key="4">
    <source>
        <dbReference type="EMBL" id="JAI53305.1"/>
    </source>
</evidence>
<reference evidence="4" key="1">
    <citation type="journal article" date="2016" name="PLoS Negl. Trop. Dis.">
        <title>A Deep Insight into the Sialome of Rhodnius neglectus, a Vector of Chagas Disease.</title>
        <authorList>
            <person name="Santiago P.B."/>
            <person name="Assumpcao T.C."/>
            <person name="Araujo C.N."/>
            <person name="Bastos I.M."/>
            <person name="Neves D."/>
            <person name="Silva I.G."/>
            <person name="Charneau S."/>
            <person name="Queiroz R.M."/>
            <person name="Raiol T."/>
            <person name="Oliveira J.V."/>
            <person name="Sousa M.V."/>
            <person name="Calvo E."/>
            <person name="Ribeiro J.M."/>
            <person name="Santana J.M."/>
        </authorList>
    </citation>
    <scope>NUCLEOTIDE SEQUENCE</scope>
    <source>
        <tissue evidence="4">Salivary glands</tissue>
    </source>
</reference>
<dbReference type="InterPro" id="IPR045806">
    <property type="entry name" value="BAMBI_C"/>
</dbReference>
<dbReference type="Pfam" id="PF19337">
    <property type="entry name" value="BAMBI_C"/>
    <property type="match status" value="1"/>
</dbReference>
<keyword evidence="1" id="KW-0812">Transmembrane</keyword>
<sequence>IRCFCNMPECVGTNYMCKSDMLGCFSQLLPSLDVDRAEHGCVDLLPREKNIECQNVPGSTGSGLQGSLLLCCYEDMCNHIDSPEARSKFNETAHAMAVGLLTGNTDEPLMLRGATGTRASPGYNSYEVWFKAATIAVPICGALILLILVILAIKILKSDPQALPPKFRSKGGSGTTSLLSGVVVAHNPSADTGCGASKKLPLLYHQNDCTNLRVPDFNQHQVDKNEALAKLNTGSDLIDLAKPGGHAAPTCNLYQPLLSPPQLSGHHHNNLYTTENHNGTTAEEKPWIDTAEVVDKLMQEYSLKFQENYPSSNICNSYPN</sequence>
<proteinExistence type="evidence at transcript level"/>
<dbReference type="Gene3D" id="2.10.60.10">
    <property type="entry name" value="CD59"/>
    <property type="match status" value="1"/>
</dbReference>
<keyword evidence="1" id="KW-1133">Transmembrane helix</keyword>
<dbReference type="CDD" id="cd23576">
    <property type="entry name" value="TFP_LU_ECD_BAMBI"/>
    <property type="match status" value="1"/>
</dbReference>
<evidence type="ECO:0000256" key="1">
    <source>
        <dbReference type="SAM" id="Phobius"/>
    </source>
</evidence>
<dbReference type="Pfam" id="PF06211">
    <property type="entry name" value="BAMBI"/>
    <property type="match status" value="1"/>
</dbReference>
<feature type="domain" description="BMP and activin membrane-bound inhibitor N-terminal" evidence="2">
    <location>
        <begin position="1"/>
        <end position="79"/>
    </location>
</feature>
<keyword evidence="1" id="KW-0472">Membrane</keyword>
<evidence type="ECO:0000259" key="2">
    <source>
        <dbReference type="Pfam" id="PF06211"/>
    </source>
</evidence>
<evidence type="ECO:0000259" key="3">
    <source>
        <dbReference type="Pfam" id="PF19337"/>
    </source>
</evidence>
<feature type="non-terminal residue" evidence="4">
    <location>
        <position position="1"/>
    </location>
</feature>
<dbReference type="EMBL" id="GDKW01003290">
    <property type="protein sequence ID" value="JAI53305.1"/>
    <property type="molecule type" value="mRNA"/>
</dbReference>
<name>A0A0P4VGE9_9HEMI</name>
<feature type="transmembrane region" description="Helical" evidence="1">
    <location>
        <begin position="128"/>
        <end position="153"/>
    </location>
</feature>
<dbReference type="AlphaFoldDB" id="A0A0P4VGE9"/>
<dbReference type="InterPro" id="IPR045807">
    <property type="entry name" value="BAMBI_N"/>
</dbReference>
<organism evidence="4">
    <name type="scientific">Rhodnius neglectus</name>
    <dbReference type="NCBI Taxonomy" id="72488"/>
    <lineage>
        <taxon>Eukaryota</taxon>
        <taxon>Metazoa</taxon>
        <taxon>Ecdysozoa</taxon>
        <taxon>Arthropoda</taxon>
        <taxon>Hexapoda</taxon>
        <taxon>Insecta</taxon>
        <taxon>Pterygota</taxon>
        <taxon>Neoptera</taxon>
        <taxon>Paraneoptera</taxon>
        <taxon>Hemiptera</taxon>
        <taxon>Heteroptera</taxon>
        <taxon>Panheteroptera</taxon>
        <taxon>Cimicomorpha</taxon>
        <taxon>Reduviidae</taxon>
        <taxon>Triatominae</taxon>
        <taxon>Rhodnius</taxon>
    </lineage>
</organism>